<keyword evidence="4" id="KW-1185">Reference proteome</keyword>
<evidence type="ECO:0000313" key="3">
    <source>
        <dbReference type="Proteomes" id="UP000238153"/>
    </source>
</evidence>
<dbReference type="Proteomes" id="UP001269271">
    <property type="component" value="Unassembled WGS sequence"/>
</dbReference>
<gene>
    <name evidence="2" type="ORF">CV019_14100</name>
    <name evidence="1" type="ORF">RO950_02865</name>
</gene>
<dbReference type="Proteomes" id="UP000238153">
    <property type="component" value="Unassembled WGS sequence"/>
</dbReference>
<dbReference type="AlphaFoldDB" id="A0A7Z1S6N2"/>
<proteinExistence type="predicted"/>
<reference evidence="1 4" key="2">
    <citation type="submission" date="2023-08" db="EMBL/GenBank/DDBJ databases">
        <title>Genomic surveillance of Staphylococcus haemolyticus neonatal outbreak in southern France.</title>
        <authorList>
            <person name="Magnan C."/>
            <person name="Morsli M."/>
            <person name="Thiery B."/>
            <person name="Salipante F."/>
            <person name="Attar J."/>
            <person name="Massimo D.M."/>
            <person name="Ory J."/>
            <person name="Pantel A."/>
            <person name="Lavigne J.-P."/>
        </authorList>
    </citation>
    <scope>NUCLEOTIDE SEQUENCE [LARGE SCALE GENOMIC DNA]</scope>
    <source>
        <strain evidence="1 4">NSH026</strain>
    </source>
</reference>
<evidence type="ECO:0008006" key="5">
    <source>
        <dbReference type="Google" id="ProtNLM"/>
    </source>
</evidence>
<dbReference type="KEGG" id="shh:ShL2_01494"/>
<dbReference type="EMBL" id="PGWX01000550">
    <property type="protein sequence ID" value="PPJ69414.1"/>
    <property type="molecule type" value="Genomic_DNA"/>
</dbReference>
<name>A0A7Z1S6N2_STAHA</name>
<comment type="caution">
    <text evidence="2">The sequence shown here is derived from an EMBL/GenBank/DDBJ whole genome shotgun (WGS) entry which is preliminary data.</text>
</comment>
<accession>A0A7Z1S6N2</accession>
<dbReference type="RefSeq" id="WP_033080021.1">
    <property type="nucleotide sequence ID" value="NZ_CAJUXL010000076.1"/>
</dbReference>
<evidence type="ECO:0000313" key="1">
    <source>
        <dbReference type="EMBL" id="MDT4285963.1"/>
    </source>
</evidence>
<dbReference type="EMBL" id="JAVSOO010000005">
    <property type="protein sequence ID" value="MDT4285963.1"/>
    <property type="molecule type" value="Genomic_DNA"/>
</dbReference>
<sequence>MNILNIIRTLILEDEFLKSELDNRVYFYETSKNADITNSFVILTPIYDEPKTTVSDNYLSEEYLIQVDVETYHHQKTIDITKRIRRLMWENDLLPASSKLDMYFKETKRYVMSRRYQGVPKNQYYKEKHID</sequence>
<protein>
    <recommendedName>
        <fullName evidence="5">DUF3168 domain-containing protein</fullName>
    </recommendedName>
</protein>
<evidence type="ECO:0000313" key="2">
    <source>
        <dbReference type="EMBL" id="PPJ69414.1"/>
    </source>
</evidence>
<organism evidence="2 3">
    <name type="scientific">Staphylococcus haemolyticus</name>
    <dbReference type="NCBI Taxonomy" id="1283"/>
    <lineage>
        <taxon>Bacteria</taxon>
        <taxon>Bacillati</taxon>
        <taxon>Bacillota</taxon>
        <taxon>Bacilli</taxon>
        <taxon>Bacillales</taxon>
        <taxon>Staphylococcaceae</taxon>
        <taxon>Staphylococcus</taxon>
    </lineage>
</organism>
<evidence type="ECO:0000313" key="4">
    <source>
        <dbReference type="Proteomes" id="UP001269271"/>
    </source>
</evidence>
<reference evidence="2 3" key="1">
    <citation type="submission" date="2017-11" db="EMBL/GenBank/DDBJ databases">
        <authorList>
            <person name="Founou R.C."/>
            <person name="Founou L."/>
            <person name="Allam M."/>
            <person name="Ismail A."/>
            <person name="Essack S.Y."/>
        </authorList>
    </citation>
    <scope>NUCLEOTIDE SEQUENCE [LARGE SCALE GENOMIC DNA]</scope>
    <source>
        <strain evidence="2 3">G811N2B1</strain>
    </source>
</reference>